<dbReference type="AlphaFoldDB" id="K1T799"/>
<name>K1T799_9ZZZZ</name>
<dbReference type="InterPro" id="IPR047112">
    <property type="entry name" value="RecG/Mfd"/>
</dbReference>
<organism evidence="4">
    <name type="scientific">human gut metagenome</name>
    <dbReference type="NCBI Taxonomy" id="408170"/>
    <lineage>
        <taxon>unclassified sequences</taxon>
        <taxon>metagenomes</taxon>
        <taxon>organismal metagenomes</taxon>
    </lineage>
</organism>
<evidence type="ECO:0000256" key="1">
    <source>
        <dbReference type="ARBA" id="ARBA00022801"/>
    </source>
</evidence>
<feature type="non-terminal residue" evidence="4">
    <location>
        <position position="1"/>
    </location>
</feature>
<evidence type="ECO:0000259" key="3">
    <source>
        <dbReference type="Pfam" id="PF19833"/>
    </source>
</evidence>
<feature type="domain" description="ATP-dependent DNA helicase RecG" evidence="3">
    <location>
        <begin position="5"/>
        <end position="76"/>
    </location>
</feature>
<dbReference type="PANTHER" id="PTHR47964">
    <property type="entry name" value="ATP-DEPENDENT DNA HELICASE HOMOLOG RECG, CHLOROPLASTIC"/>
    <property type="match status" value="1"/>
</dbReference>
<evidence type="ECO:0000256" key="2">
    <source>
        <dbReference type="ARBA" id="ARBA00022806"/>
    </source>
</evidence>
<accession>K1T799</accession>
<keyword evidence="2 4" id="KW-0547">Nucleotide-binding</keyword>
<evidence type="ECO:0000313" key="4">
    <source>
        <dbReference type="EMBL" id="EKC65453.1"/>
    </source>
</evidence>
<proteinExistence type="predicted"/>
<dbReference type="EMBL" id="AJWZ01004433">
    <property type="protein sequence ID" value="EKC65453.1"/>
    <property type="molecule type" value="Genomic_DNA"/>
</dbReference>
<dbReference type="InterPro" id="IPR027417">
    <property type="entry name" value="P-loop_NTPase"/>
</dbReference>
<keyword evidence="1" id="KW-0378">Hydrolase</keyword>
<dbReference type="Gene3D" id="3.40.50.300">
    <property type="entry name" value="P-loop containing nucleotide triphosphate hydrolases"/>
    <property type="match status" value="1"/>
</dbReference>
<dbReference type="Pfam" id="PF19833">
    <property type="entry name" value="RecG_dom3_C"/>
    <property type="match status" value="1"/>
</dbReference>
<protein>
    <submittedName>
        <fullName evidence="4">ATP-dependent DNA helicase RecG</fullName>
    </submittedName>
</protein>
<dbReference type="GO" id="GO:0006281">
    <property type="term" value="P:DNA repair"/>
    <property type="evidence" value="ECO:0007669"/>
    <property type="project" value="InterPro"/>
</dbReference>
<dbReference type="PANTHER" id="PTHR47964:SF1">
    <property type="entry name" value="ATP-DEPENDENT DNA HELICASE HOMOLOG RECG, CHLOROPLASTIC"/>
    <property type="match status" value="1"/>
</dbReference>
<dbReference type="InterPro" id="IPR045562">
    <property type="entry name" value="RecG_dom3_C"/>
</dbReference>
<dbReference type="GO" id="GO:0016787">
    <property type="term" value="F:hydrolase activity"/>
    <property type="evidence" value="ECO:0007669"/>
    <property type="project" value="UniProtKB-KW"/>
</dbReference>
<keyword evidence="2 4" id="KW-0067">ATP-binding</keyword>
<sequence>FLCRTSDGFAVAKYDLETRGPGDFFGEAQHGLPTLHVADLVQDTRTLTVAQQEAKALLALDPNLAKPEHKALSDEVERLFATAGAMN</sequence>
<dbReference type="GO" id="GO:0003678">
    <property type="term" value="F:DNA helicase activity"/>
    <property type="evidence" value="ECO:0007669"/>
    <property type="project" value="TreeGrafter"/>
</dbReference>
<comment type="caution">
    <text evidence="4">The sequence shown here is derived from an EMBL/GenBank/DDBJ whole genome shotgun (WGS) entry which is preliminary data.</text>
</comment>
<reference evidence="4" key="1">
    <citation type="journal article" date="2013" name="Environ. Microbiol.">
        <title>Microbiota from the distal guts of lean and obese adolescents exhibit partial functional redundancy besides clear differences in community structure.</title>
        <authorList>
            <person name="Ferrer M."/>
            <person name="Ruiz A."/>
            <person name="Lanza F."/>
            <person name="Haange S.B."/>
            <person name="Oberbach A."/>
            <person name="Till H."/>
            <person name="Bargiela R."/>
            <person name="Campoy C."/>
            <person name="Segura M.T."/>
            <person name="Richter M."/>
            <person name="von Bergen M."/>
            <person name="Seifert J."/>
            <person name="Suarez A."/>
        </authorList>
    </citation>
    <scope>NUCLEOTIDE SEQUENCE</scope>
</reference>
<keyword evidence="2 4" id="KW-0347">Helicase</keyword>
<gene>
    <name evidence="4" type="ORF">OBE_06445</name>
</gene>